<accession>A0A7G9YZD0</accession>
<evidence type="ECO:0000256" key="3">
    <source>
        <dbReference type="ARBA" id="ARBA00022989"/>
    </source>
</evidence>
<name>A0A7G9YZD0_9EURY</name>
<proteinExistence type="predicted"/>
<dbReference type="Pfam" id="PF04893">
    <property type="entry name" value="Yip1"/>
    <property type="match status" value="1"/>
</dbReference>
<dbReference type="EMBL" id="MT631539">
    <property type="protein sequence ID" value="QNO53364.1"/>
    <property type="molecule type" value="Genomic_DNA"/>
</dbReference>
<keyword evidence="3 5" id="KW-1133">Transmembrane helix</keyword>
<feature type="transmembrane region" description="Helical" evidence="5">
    <location>
        <begin position="150"/>
        <end position="167"/>
    </location>
</feature>
<protein>
    <recommendedName>
        <fullName evidence="6">Yip1 domain-containing protein</fullName>
    </recommendedName>
</protein>
<evidence type="ECO:0000313" key="7">
    <source>
        <dbReference type="EMBL" id="QNO53364.1"/>
    </source>
</evidence>
<gene>
    <name evidence="7" type="ORF">KFLEFLPM_00018</name>
</gene>
<feature type="domain" description="Yip1" evidence="6">
    <location>
        <begin position="26"/>
        <end position="195"/>
    </location>
</feature>
<dbReference type="AlphaFoldDB" id="A0A7G9YZD0"/>
<keyword evidence="4 5" id="KW-0472">Membrane</keyword>
<organism evidence="7">
    <name type="scientific">Candidatus Methanophagaceae archaeon ANME-1 ERB6</name>
    <dbReference type="NCBI Taxonomy" id="2759912"/>
    <lineage>
        <taxon>Archaea</taxon>
        <taxon>Methanobacteriati</taxon>
        <taxon>Methanobacteriota</taxon>
        <taxon>Stenosarchaea group</taxon>
        <taxon>Methanomicrobia</taxon>
        <taxon>Candidatus Methanophagales</taxon>
        <taxon>Candidatus Methanophagaceae</taxon>
    </lineage>
</organism>
<dbReference type="GO" id="GO:0016020">
    <property type="term" value="C:membrane"/>
    <property type="evidence" value="ECO:0007669"/>
    <property type="project" value="UniProtKB-SubCell"/>
</dbReference>
<evidence type="ECO:0000256" key="1">
    <source>
        <dbReference type="ARBA" id="ARBA00004141"/>
    </source>
</evidence>
<reference evidence="7" key="1">
    <citation type="submission" date="2020-06" db="EMBL/GenBank/DDBJ databases">
        <title>Unique genomic features of the anaerobic methanotrophic archaea.</title>
        <authorList>
            <person name="Chadwick G.L."/>
            <person name="Skennerton C.T."/>
            <person name="Laso-Perez R."/>
            <person name="Leu A.O."/>
            <person name="Speth D.R."/>
            <person name="Yu H."/>
            <person name="Morgan-Lang C."/>
            <person name="Hatzenpichler R."/>
            <person name="Goudeau D."/>
            <person name="Malmstrom R."/>
            <person name="Brazelton W.J."/>
            <person name="Woyke T."/>
            <person name="Hallam S.J."/>
            <person name="Tyson G.W."/>
            <person name="Wegener G."/>
            <person name="Boetius A."/>
            <person name="Orphan V."/>
        </authorList>
    </citation>
    <scope>NUCLEOTIDE SEQUENCE</scope>
</reference>
<feature type="transmembrane region" description="Helical" evidence="5">
    <location>
        <begin position="92"/>
        <end position="113"/>
    </location>
</feature>
<dbReference type="InterPro" id="IPR006977">
    <property type="entry name" value="Yip1_dom"/>
</dbReference>
<feature type="transmembrane region" description="Helical" evidence="5">
    <location>
        <begin position="48"/>
        <end position="72"/>
    </location>
</feature>
<evidence type="ECO:0000256" key="4">
    <source>
        <dbReference type="ARBA" id="ARBA00023136"/>
    </source>
</evidence>
<evidence type="ECO:0000259" key="6">
    <source>
        <dbReference type="Pfam" id="PF04893"/>
    </source>
</evidence>
<feature type="transmembrane region" description="Helical" evidence="5">
    <location>
        <begin position="125"/>
        <end position="144"/>
    </location>
</feature>
<feature type="transmembrane region" description="Helical" evidence="5">
    <location>
        <begin position="179"/>
        <end position="208"/>
    </location>
</feature>
<evidence type="ECO:0000256" key="2">
    <source>
        <dbReference type="ARBA" id="ARBA00022692"/>
    </source>
</evidence>
<sequence length="217" mass="23752">MEVCSKERKNKEKKMDINAIIDRAKNVVLKPKETLEAAKAEQPSMQDLIMYVAVVAIPTLIGIIVGYGVVGIRGAFFIPFRVPMHWAVTWGIMQYVLSIIGVIVFGYVVNMLAPSFSSKQDQIQATKLVAYASTPGLLAGILYIIPSISFLVLLAGLYGLYILYLGIPVFMETPEDKRIIYLIVAIVVYIIIMVVVGAITSAVMWGIVGGPFSGVHI</sequence>
<comment type="subcellular location">
    <subcellularLocation>
        <location evidence="1">Membrane</location>
        <topology evidence="1">Multi-pass membrane protein</topology>
    </subcellularLocation>
</comment>
<keyword evidence="2 5" id="KW-0812">Transmembrane</keyword>
<evidence type="ECO:0000256" key="5">
    <source>
        <dbReference type="SAM" id="Phobius"/>
    </source>
</evidence>